<dbReference type="RefSeq" id="WP_289960643.1">
    <property type="nucleotide sequence ID" value="NZ_JAUEOZ010000001.1"/>
</dbReference>
<dbReference type="EMBL" id="JAUEOZ010000001">
    <property type="protein sequence ID" value="MDN2480392.1"/>
    <property type="molecule type" value="Genomic_DNA"/>
</dbReference>
<organism evidence="2 3">
    <name type="scientific">Vibrio agarivorans</name>
    <dbReference type="NCBI Taxonomy" id="153622"/>
    <lineage>
        <taxon>Bacteria</taxon>
        <taxon>Pseudomonadati</taxon>
        <taxon>Pseudomonadota</taxon>
        <taxon>Gammaproteobacteria</taxon>
        <taxon>Vibrionales</taxon>
        <taxon>Vibrionaceae</taxon>
        <taxon>Vibrio</taxon>
    </lineage>
</organism>
<keyword evidence="1" id="KW-0812">Transmembrane</keyword>
<dbReference type="Proteomes" id="UP001169719">
    <property type="component" value="Unassembled WGS sequence"/>
</dbReference>
<gene>
    <name evidence="2" type="ORF">QWJ08_03140</name>
</gene>
<dbReference type="Gene3D" id="3.30.700.10">
    <property type="entry name" value="Glycoprotein, Type 4 Pilin"/>
    <property type="match status" value="1"/>
</dbReference>
<feature type="transmembrane region" description="Helical" evidence="1">
    <location>
        <begin position="12"/>
        <end position="34"/>
    </location>
</feature>
<dbReference type="SUPFAM" id="SSF54523">
    <property type="entry name" value="Pili subunits"/>
    <property type="match status" value="1"/>
</dbReference>
<evidence type="ECO:0000313" key="3">
    <source>
        <dbReference type="Proteomes" id="UP001169719"/>
    </source>
</evidence>
<name>A0ABT7XXA3_9VIBR</name>
<dbReference type="Pfam" id="PF07963">
    <property type="entry name" value="N_methyl"/>
    <property type="match status" value="1"/>
</dbReference>
<evidence type="ECO:0000256" key="1">
    <source>
        <dbReference type="SAM" id="Phobius"/>
    </source>
</evidence>
<proteinExistence type="predicted"/>
<protein>
    <submittedName>
        <fullName evidence="2">Type II secretion system protein</fullName>
    </submittedName>
</protein>
<evidence type="ECO:0000313" key="2">
    <source>
        <dbReference type="EMBL" id="MDN2480392.1"/>
    </source>
</evidence>
<keyword evidence="3" id="KW-1185">Reference proteome</keyword>
<dbReference type="InterPro" id="IPR045584">
    <property type="entry name" value="Pilin-like"/>
</dbReference>
<keyword evidence="1" id="KW-0472">Membrane</keyword>
<accession>A0ABT7XXA3</accession>
<comment type="caution">
    <text evidence="2">The sequence shown here is derived from an EMBL/GenBank/DDBJ whole genome shotgun (WGS) entry which is preliminary data.</text>
</comment>
<sequence>MKRANGNRGFTLIELVVVIVILGILAVTAAPKFLNLQRDARISALIGLKGAIYDNDHIYYGKAATLGVEREQYYVLSQGSSTVELAFGIVHGTLEGDSDSFVAHQLSAMTVSDGEWTDAKAGTSYVITFANNTKGNGSSAEVIKECYLQYDVGVYPLDKQAIKTLKLVDSGC</sequence>
<dbReference type="NCBIfam" id="TIGR02532">
    <property type="entry name" value="IV_pilin_GFxxxE"/>
    <property type="match status" value="1"/>
</dbReference>
<reference evidence="2" key="1">
    <citation type="submission" date="2024-05" db="EMBL/GenBank/DDBJ databases">
        <title>Genome Sequences of Four Agar- Degrading Marine Bacteria.</title>
        <authorList>
            <person name="Phillips E.K."/>
            <person name="Shaffer J.C."/>
            <person name="Henson M.W."/>
            <person name="Temperton B."/>
            <person name="Thrash C.J."/>
            <person name="Martin M.O."/>
        </authorList>
    </citation>
    <scope>NUCLEOTIDE SEQUENCE</scope>
    <source>
        <strain evidence="2">EKP203</strain>
    </source>
</reference>
<dbReference type="InterPro" id="IPR012902">
    <property type="entry name" value="N_methyl_site"/>
</dbReference>
<dbReference type="PROSITE" id="PS00409">
    <property type="entry name" value="PROKAR_NTER_METHYL"/>
    <property type="match status" value="1"/>
</dbReference>
<keyword evidence="1" id="KW-1133">Transmembrane helix</keyword>